<feature type="region of interest" description="Disordered" evidence="1">
    <location>
        <begin position="85"/>
        <end position="111"/>
    </location>
</feature>
<proteinExistence type="predicted"/>
<feature type="region of interest" description="Disordered" evidence="1">
    <location>
        <begin position="293"/>
        <end position="336"/>
    </location>
</feature>
<feature type="region of interest" description="Disordered" evidence="1">
    <location>
        <begin position="674"/>
        <end position="703"/>
    </location>
</feature>
<comment type="caution">
    <text evidence="4">The sequence shown here is derived from an EMBL/GenBank/DDBJ whole genome shotgun (WGS) entry which is preliminary data.</text>
</comment>
<sequence length="887" mass="93302">MRLTCFSISVVWLLLTSSSATHTKRQALIDSIGDSTLDDIVSQIRNDGNLTLLGDLLEVAVDALTTEATAVAECYNPSVPFPAEFDGSGSKSGQQGAETGPGGSGSSLPSTTRVVSQLSSLLGAVASAATSVPDTTKGDTTPGQAAAAAASSALDFLSSASSAASVAPGISSLLMSIVDNTAALPSTAVASLVDAAMNAPSFVSTNVPTTRTIISFPLYYSLSTTTPAYGVNGEGYGGSKASGILYSTPNSIHTSTPIASTTFKASSLQLSADDNLATSVPTAAFNSPTSLALSHSSDKAESTNVVNSGDGNGIGDGQNVSGGSNEGSTDGTSSPALSSIHVTVVGGSPSSSAIAPWVSTTAYAGSSSSATRSSDLAGATETFRDGSTSSVLHAASSASNSAEILPSPTPSPPSQNACPFISTSVFTVSGSRFTRYCNRFYGGKVLELDGRVLKRQATNSLDSCIDTCAPESRCVGTSYESTSGFCTFYSSLVDGITRNGIQFAVRLDTASSVLDPNDAPASTTETSRYFRSLQLTQREEVIKPISQYISASTPALSPRASRATDSTNMTKKQQREQALEAQLQINGVDDCQVFMAQIQTGGAEEFKETTHLKIVINSTEFGDWEDDVWCMFLRDFERLSHNVKHLTITIKGNTLFTRYNYVKPDVTTSMWVPPANNGQDADLDNDVGQGPSNGTAKKPKFTRTTANSRATAALLDSLNAPAPDPSSEGKYVVKRVSADKVAVIVSEKAIVKTLIEVFRGRSLPYITIQGPIEISLRRYLIGRINPEYLHSPVLLIEAGYDDADGIRAMQVALWESSLPDPHRIGGGTQDAEDFREWHKGEEDSINYHGLGEWLVPSGKGGRSFWGWRVTNAKVFRGPVNGWLGRND</sequence>
<organism evidence="4 5">
    <name type="scientific">Aureobasidium pullulans</name>
    <name type="common">Black yeast</name>
    <name type="synonym">Pullularia pullulans</name>
    <dbReference type="NCBI Taxonomy" id="5580"/>
    <lineage>
        <taxon>Eukaryota</taxon>
        <taxon>Fungi</taxon>
        <taxon>Dikarya</taxon>
        <taxon>Ascomycota</taxon>
        <taxon>Pezizomycotina</taxon>
        <taxon>Dothideomycetes</taxon>
        <taxon>Dothideomycetidae</taxon>
        <taxon>Dothideales</taxon>
        <taxon>Saccotheciaceae</taxon>
        <taxon>Aureobasidium</taxon>
    </lineage>
</organism>
<evidence type="ECO:0000259" key="3">
    <source>
        <dbReference type="PROSITE" id="PS50948"/>
    </source>
</evidence>
<dbReference type="Proteomes" id="UP000304947">
    <property type="component" value="Unassembled WGS sequence"/>
</dbReference>
<feature type="chain" id="PRO_5020678774" description="Apple domain-containing protein" evidence="2">
    <location>
        <begin position="21"/>
        <end position="887"/>
    </location>
</feature>
<feature type="signal peptide" evidence="2">
    <location>
        <begin position="1"/>
        <end position="20"/>
    </location>
</feature>
<evidence type="ECO:0000313" key="5">
    <source>
        <dbReference type="Proteomes" id="UP000304947"/>
    </source>
</evidence>
<feature type="compositionally biased region" description="Polar residues" evidence="1">
    <location>
        <begin position="318"/>
        <end position="336"/>
    </location>
</feature>
<dbReference type="InterPro" id="IPR003609">
    <property type="entry name" value="Pan_app"/>
</dbReference>
<reference evidence="4 5" key="1">
    <citation type="submission" date="2018-10" db="EMBL/GenBank/DDBJ databases">
        <title>Fifty Aureobasidium pullulans genomes reveal a recombining polyextremotolerant generalist.</title>
        <authorList>
            <person name="Gostincar C."/>
            <person name="Turk M."/>
            <person name="Zajc J."/>
            <person name="Gunde-Cimerman N."/>
        </authorList>
    </citation>
    <scope>NUCLEOTIDE SEQUENCE [LARGE SCALE GENOMIC DNA]</scope>
    <source>
        <strain evidence="4 5">EXF-3380</strain>
    </source>
</reference>
<evidence type="ECO:0000313" key="4">
    <source>
        <dbReference type="EMBL" id="TIA44049.1"/>
    </source>
</evidence>
<gene>
    <name evidence="4" type="ORF">D6C83_06038</name>
</gene>
<accession>A0A4T0CAF3</accession>
<dbReference type="EMBL" id="QZBU01002107">
    <property type="protein sequence ID" value="TIA44049.1"/>
    <property type="molecule type" value="Genomic_DNA"/>
</dbReference>
<feature type="domain" description="Apple" evidence="3">
    <location>
        <begin position="437"/>
        <end position="508"/>
    </location>
</feature>
<keyword evidence="2" id="KW-0732">Signal</keyword>
<name>A0A4T0CAF3_AURPU</name>
<evidence type="ECO:0000256" key="1">
    <source>
        <dbReference type="SAM" id="MobiDB-lite"/>
    </source>
</evidence>
<dbReference type="PROSITE" id="PS50948">
    <property type="entry name" value="PAN"/>
    <property type="match status" value="1"/>
</dbReference>
<protein>
    <recommendedName>
        <fullName evidence="3">Apple domain-containing protein</fullName>
    </recommendedName>
</protein>
<dbReference type="AlphaFoldDB" id="A0A4T0CAF3"/>
<evidence type="ECO:0000256" key="2">
    <source>
        <dbReference type="SAM" id="SignalP"/>
    </source>
</evidence>